<organism evidence="2 3">
    <name type="scientific">Trichinella papuae</name>
    <dbReference type="NCBI Taxonomy" id="268474"/>
    <lineage>
        <taxon>Eukaryota</taxon>
        <taxon>Metazoa</taxon>
        <taxon>Ecdysozoa</taxon>
        <taxon>Nematoda</taxon>
        <taxon>Enoplea</taxon>
        <taxon>Dorylaimia</taxon>
        <taxon>Trichinellida</taxon>
        <taxon>Trichinellidae</taxon>
        <taxon>Trichinella</taxon>
    </lineage>
</organism>
<accession>A0A0V1M5Z7</accession>
<dbReference type="EMBL" id="JYDO01000223">
    <property type="protein sequence ID" value="KRZ66818.1"/>
    <property type="molecule type" value="Genomic_DNA"/>
</dbReference>
<protein>
    <submittedName>
        <fullName evidence="2">Uncharacterized protein</fullName>
    </submittedName>
</protein>
<evidence type="ECO:0000313" key="2">
    <source>
        <dbReference type="EMBL" id="KRZ66818.1"/>
    </source>
</evidence>
<evidence type="ECO:0000313" key="3">
    <source>
        <dbReference type="Proteomes" id="UP000054843"/>
    </source>
</evidence>
<sequence length="126" mass="14250">MAEANGRVAKICRSTHTFRSLSRQSDNCCGVHRGPRVERGISWLFRAHNGFLRKQSQRHVIICPREVAVAMKPLKGHQRGGPSSEQRNKTSEVQRQLTDKNLDGRPDSTHFPQCMRRLSCSISGAR</sequence>
<dbReference type="AlphaFoldDB" id="A0A0V1M5Z7"/>
<reference evidence="2 3" key="1">
    <citation type="submission" date="2015-01" db="EMBL/GenBank/DDBJ databases">
        <title>Evolution of Trichinella species and genotypes.</title>
        <authorList>
            <person name="Korhonen P.K."/>
            <person name="Edoardo P."/>
            <person name="Giuseppe L.R."/>
            <person name="Gasser R.B."/>
        </authorList>
    </citation>
    <scope>NUCLEOTIDE SEQUENCE [LARGE SCALE GENOMIC DNA]</scope>
    <source>
        <strain evidence="2">ISS1980</strain>
    </source>
</reference>
<evidence type="ECO:0000256" key="1">
    <source>
        <dbReference type="SAM" id="MobiDB-lite"/>
    </source>
</evidence>
<comment type="caution">
    <text evidence="2">The sequence shown here is derived from an EMBL/GenBank/DDBJ whole genome shotgun (WGS) entry which is preliminary data.</text>
</comment>
<feature type="compositionally biased region" description="Basic and acidic residues" evidence="1">
    <location>
        <begin position="86"/>
        <end position="108"/>
    </location>
</feature>
<dbReference type="Proteomes" id="UP000054843">
    <property type="component" value="Unassembled WGS sequence"/>
</dbReference>
<name>A0A0V1M5Z7_9BILA</name>
<feature type="region of interest" description="Disordered" evidence="1">
    <location>
        <begin position="71"/>
        <end position="112"/>
    </location>
</feature>
<keyword evidence="3" id="KW-1185">Reference proteome</keyword>
<proteinExistence type="predicted"/>
<gene>
    <name evidence="2" type="ORF">T10_1475</name>
</gene>